<accession>A0A653CBA3</accession>
<dbReference type="Proteomes" id="UP000410492">
    <property type="component" value="Unassembled WGS sequence"/>
</dbReference>
<keyword evidence="2" id="KW-1185">Reference proteome</keyword>
<dbReference type="EMBL" id="CAACVG010007399">
    <property type="protein sequence ID" value="VEN45217.1"/>
    <property type="molecule type" value="Genomic_DNA"/>
</dbReference>
<sequence>MSHYNQLGWYDDVEWTTTTGEALQQIYRRRKDLEVNPYKTIINLHSEVYDCDSASEVSPYCPVDYEDSYLSTTHYSYPPPYPCVLRRVSMPKTPFFLNRKLNSTGGTGKFRDDDYNFQTKRLQQLKQERQVSYNPCTGEYSDGAPGFVEQFNCVPLSF</sequence>
<reference evidence="1 2" key="1">
    <citation type="submission" date="2019-01" db="EMBL/GenBank/DDBJ databases">
        <authorList>
            <person name="Sayadi A."/>
        </authorList>
    </citation>
    <scope>NUCLEOTIDE SEQUENCE [LARGE SCALE GENOMIC DNA]</scope>
</reference>
<gene>
    <name evidence="1" type="ORF">CALMAC_LOCUS7742</name>
</gene>
<dbReference type="AlphaFoldDB" id="A0A653CBA3"/>
<name>A0A653CBA3_CALMS</name>
<organism evidence="1 2">
    <name type="scientific">Callosobruchus maculatus</name>
    <name type="common">Southern cowpea weevil</name>
    <name type="synonym">Pulse bruchid</name>
    <dbReference type="NCBI Taxonomy" id="64391"/>
    <lineage>
        <taxon>Eukaryota</taxon>
        <taxon>Metazoa</taxon>
        <taxon>Ecdysozoa</taxon>
        <taxon>Arthropoda</taxon>
        <taxon>Hexapoda</taxon>
        <taxon>Insecta</taxon>
        <taxon>Pterygota</taxon>
        <taxon>Neoptera</taxon>
        <taxon>Endopterygota</taxon>
        <taxon>Coleoptera</taxon>
        <taxon>Polyphaga</taxon>
        <taxon>Cucujiformia</taxon>
        <taxon>Chrysomeloidea</taxon>
        <taxon>Chrysomelidae</taxon>
        <taxon>Bruchinae</taxon>
        <taxon>Bruchini</taxon>
        <taxon>Callosobruchus</taxon>
    </lineage>
</organism>
<evidence type="ECO:0000313" key="1">
    <source>
        <dbReference type="EMBL" id="VEN45217.1"/>
    </source>
</evidence>
<protein>
    <submittedName>
        <fullName evidence="1">Uncharacterized protein</fullName>
    </submittedName>
</protein>
<evidence type="ECO:0000313" key="2">
    <source>
        <dbReference type="Proteomes" id="UP000410492"/>
    </source>
</evidence>
<proteinExistence type="predicted"/>
<dbReference type="OrthoDB" id="6610762at2759"/>